<organism evidence="3 4">
    <name type="scientific">Miscanthus lutarioriparius</name>
    <dbReference type="NCBI Taxonomy" id="422564"/>
    <lineage>
        <taxon>Eukaryota</taxon>
        <taxon>Viridiplantae</taxon>
        <taxon>Streptophyta</taxon>
        <taxon>Embryophyta</taxon>
        <taxon>Tracheophyta</taxon>
        <taxon>Spermatophyta</taxon>
        <taxon>Magnoliopsida</taxon>
        <taxon>Liliopsida</taxon>
        <taxon>Poales</taxon>
        <taxon>Poaceae</taxon>
        <taxon>PACMAD clade</taxon>
        <taxon>Panicoideae</taxon>
        <taxon>Andropogonodae</taxon>
        <taxon>Andropogoneae</taxon>
        <taxon>Saccharinae</taxon>
        <taxon>Miscanthus</taxon>
    </lineage>
</organism>
<dbReference type="Pfam" id="PF14365">
    <property type="entry name" value="Neprosin_AP"/>
    <property type="match status" value="1"/>
</dbReference>
<proteinExistence type="predicted"/>
<dbReference type="Proteomes" id="UP000604825">
    <property type="component" value="Unassembled WGS sequence"/>
</dbReference>
<dbReference type="AlphaFoldDB" id="A0A811Q1P1"/>
<gene>
    <name evidence="3" type="ORF">NCGR_LOCUS36484</name>
</gene>
<evidence type="ECO:0000313" key="4">
    <source>
        <dbReference type="Proteomes" id="UP000604825"/>
    </source>
</evidence>
<keyword evidence="4" id="KW-1185">Reference proteome</keyword>
<comment type="caution">
    <text evidence="3">The sequence shown here is derived from an EMBL/GenBank/DDBJ whole genome shotgun (WGS) entry which is preliminary data.</text>
</comment>
<sequence>MAATRAYLVAFVVALAFLFLEGAAAAAAAAAVAAETSGTSVQRRQQVHSLLRRLNKPHLASFESPDGDIIDCVDIYKQPAFDDPLLENHTIQMRPSDHPKGLHDDSKVLARPITQTWHQNGKCPENTIPIRRIKEEDVLRASSIGRYGKKMPRSIPKLISVDDPVKPGVTSGHKYAIAAAPEDKYYGTKTNFNLWQPTISKNKDFSLAQLWISKGSYSNNDLNTIEVGWQVYPELYRDSNTRIFIYWTRDGYQRTGCYNLNCPGFIQTNNQFAIGGSISPVSSYGGSQFDIDILIWKDPKGGNWWLQVGSYVVGYWPSSIFSYLADSASSVLWGGEVYSPNPVQTSTQMGSGHFPEEGFGKASYIRNIQVVGSSNILKSPDNVDLLSSQQGCYNVQNGTNRNWGTYIYYGGPGKNPNCVG</sequence>
<dbReference type="InterPro" id="IPR053168">
    <property type="entry name" value="Glutamic_endopeptidase"/>
</dbReference>
<feature type="chain" id="PRO_5032693641" description="Neprosin PEP catalytic domain-containing protein" evidence="1">
    <location>
        <begin position="26"/>
        <end position="420"/>
    </location>
</feature>
<dbReference type="InterPro" id="IPR025521">
    <property type="entry name" value="Neprosin_propep"/>
</dbReference>
<dbReference type="EMBL" id="CAJGYO010000009">
    <property type="protein sequence ID" value="CAD6252837.1"/>
    <property type="molecule type" value="Genomic_DNA"/>
</dbReference>
<dbReference type="PROSITE" id="PS52045">
    <property type="entry name" value="NEPROSIN_PEP_CD"/>
    <property type="match status" value="1"/>
</dbReference>
<feature type="domain" description="Neprosin PEP catalytic" evidence="2">
    <location>
        <begin position="167"/>
        <end position="419"/>
    </location>
</feature>
<dbReference type="Gene3D" id="3.90.1320.10">
    <property type="entry name" value="Outer-capsid protein sigma 3, large lobe"/>
    <property type="match status" value="1"/>
</dbReference>
<dbReference type="Pfam" id="PF03080">
    <property type="entry name" value="Neprosin"/>
    <property type="match status" value="1"/>
</dbReference>
<name>A0A811Q1P1_9POAL</name>
<dbReference type="OrthoDB" id="635613at2759"/>
<dbReference type="PANTHER" id="PTHR31589">
    <property type="entry name" value="PROTEIN, PUTATIVE (DUF239)-RELATED-RELATED"/>
    <property type="match status" value="1"/>
</dbReference>
<dbReference type="PANTHER" id="PTHR31589:SF214">
    <property type="entry name" value="NEPROSIN DOMAIN-CONTAINING PROTEIN"/>
    <property type="match status" value="1"/>
</dbReference>
<keyword evidence="1" id="KW-0732">Signal</keyword>
<evidence type="ECO:0000313" key="3">
    <source>
        <dbReference type="EMBL" id="CAD6252837.1"/>
    </source>
</evidence>
<protein>
    <recommendedName>
        <fullName evidence="2">Neprosin PEP catalytic domain-containing protein</fullName>
    </recommendedName>
</protein>
<evidence type="ECO:0000259" key="2">
    <source>
        <dbReference type="PROSITE" id="PS52045"/>
    </source>
</evidence>
<reference evidence="3" key="1">
    <citation type="submission" date="2020-10" db="EMBL/GenBank/DDBJ databases">
        <authorList>
            <person name="Han B."/>
            <person name="Lu T."/>
            <person name="Zhao Q."/>
            <person name="Huang X."/>
            <person name="Zhao Y."/>
        </authorList>
    </citation>
    <scope>NUCLEOTIDE SEQUENCE</scope>
</reference>
<evidence type="ECO:0000256" key="1">
    <source>
        <dbReference type="SAM" id="SignalP"/>
    </source>
</evidence>
<dbReference type="InterPro" id="IPR004314">
    <property type="entry name" value="Neprosin"/>
</dbReference>
<feature type="signal peptide" evidence="1">
    <location>
        <begin position="1"/>
        <end position="25"/>
    </location>
</feature>
<accession>A0A811Q1P1</accession>